<reference evidence="2 3" key="1">
    <citation type="submission" date="2014-04" db="EMBL/GenBank/DDBJ databases">
        <authorList>
            <consortium name="DOE Joint Genome Institute"/>
            <person name="Kuo A."/>
            <person name="Ruytinx J."/>
            <person name="Rineau F."/>
            <person name="Colpaert J."/>
            <person name="Kohler A."/>
            <person name="Nagy L.G."/>
            <person name="Floudas D."/>
            <person name="Copeland A."/>
            <person name="Barry K.W."/>
            <person name="Cichocki N."/>
            <person name="Veneault-Fourrey C."/>
            <person name="LaButti K."/>
            <person name="Lindquist E.A."/>
            <person name="Lipzen A."/>
            <person name="Lundell T."/>
            <person name="Morin E."/>
            <person name="Murat C."/>
            <person name="Sun H."/>
            <person name="Tunlid A."/>
            <person name="Henrissat B."/>
            <person name="Grigoriev I.V."/>
            <person name="Hibbett D.S."/>
            <person name="Martin F."/>
            <person name="Nordberg H.P."/>
            <person name="Cantor M.N."/>
            <person name="Hua S.X."/>
        </authorList>
    </citation>
    <scope>NUCLEOTIDE SEQUENCE [LARGE SCALE GENOMIC DNA]</scope>
    <source>
        <strain evidence="2 3">UH-Slu-Lm8-n1</strain>
    </source>
</reference>
<dbReference type="InParanoid" id="A0A0C9Z6A4"/>
<dbReference type="GO" id="GO:0017108">
    <property type="term" value="F:5'-flap endonuclease activity"/>
    <property type="evidence" value="ECO:0007669"/>
    <property type="project" value="TreeGrafter"/>
</dbReference>
<dbReference type="InterPro" id="IPR036279">
    <property type="entry name" value="5-3_exonuclease_C_sf"/>
</dbReference>
<name>A0A0C9Z6A4_9AGAM</name>
<reference evidence="3" key="2">
    <citation type="submission" date="2015-01" db="EMBL/GenBank/DDBJ databases">
        <title>Evolutionary Origins and Diversification of the Mycorrhizal Mutualists.</title>
        <authorList>
            <consortium name="DOE Joint Genome Institute"/>
            <consortium name="Mycorrhizal Genomics Consortium"/>
            <person name="Kohler A."/>
            <person name="Kuo A."/>
            <person name="Nagy L.G."/>
            <person name="Floudas D."/>
            <person name="Copeland A."/>
            <person name="Barry K.W."/>
            <person name="Cichocki N."/>
            <person name="Veneault-Fourrey C."/>
            <person name="LaButti K."/>
            <person name="Lindquist E.A."/>
            <person name="Lipzen A."/>
            <person name="Lundell T."/>
            <person name="Morin E."/>
            <person name="Murat C."/>
            <person name="Riley R."/>
            <person name="Ohm R."/>
            <person name="Sun H."/>
            <person name="Tunlid A."/>
            <person name="Henrissat B."/>
            <person name="Grigoriev I.V."/>
            <person name="Hibbett D.S."/>
            <person name="Martin F."/>
        </authorList>
    </citation>
    <scope>NUCLEOTIDE SEQUENCE [LARGE SCALE GENOMIC DNA]</scope>
    <source>
        <strain evidence="3">UH-Slu-Lm8-n1</strain>
    </source>
</reference>
<dbReference type="SUPFAM" id="SSF88723">
    <property type="entry name" value="PIN domain-like"/>
    <property type="match status" value="1"/>
</dbReference>
<organism evidence="2 3">
    <name type="scientific">Suillus luteus UH-Slu-Lm8-n1</name>
    <dbReference type="NCBI Taxonomy" id="930992"/>
    <lineage>
        <taxon>Eukaryota</taxon>
        <taxon>Fungi</taxon>
        <taxon>Dikarya</taxon>
        <taxon>Basidiomycota</taxon>
        <taxon>Agaricomycotina</taxon>
        <taxon>Agaricomycetes</taxon>
        <taxon>Agaricomycetidae</taxon>
        <taxon>Boletales</taxon>
        <taxon>Suillineae</taxon>
        <taxon>Suillaceae</taxon>
        <taxon>Suillus</taxon>
    </lineage>
</organism>
<feature type="domain" description="XPG-I" evidence="1">
    <location>
        <begin position="114"/>
        <end position="185"/>
    </location>
</feature>
<dbReference type="EMBL" id="KN836058">
    <property type="protein sequence ID" value="KIK32990.1"/>
    <property type="molecule type" value="Genomic_DNA"/>
</dbReference>
<dbReference type="GO" id="GO:0006281">
    <property type="term" value="P:DNA repair"/>
    <property type="evidence" value="ECO:0007669"/>
    <property type="project" value="UniProtKB-ARBA"/>
</dbReference>
<evidence type="ECO:0000313" key="3">
    <source>
        <dbReference type="Proteomes" id="UP000054485"/>
    </source>
</evidence>
<dbReference type="SMART" id="SM00484">
    <property type="entry name" value="XPGI"/>
    <property type="match status" value="1"/>
</dbReference>
<proteinExistence type="predicted"/>
<dbReference type="Proteomes" id="UP000054485">
    <property type="component" value="Unassembled WGS sequence"/>
</dbReference>
<dbReference type="HOGENOM" id="CLU_007575_4_0_1"/>
<dbReference type="Pfam" id="PF00867">
    <property type="entry name" value="XPG_I"/>
    <property type="match status" value="1"/>
</dbReference>
<dbReference type="PANTHER" id="PTHR11081">
    <property type="entry name" value="FLAP ENDONUCLEASE FAMILY MEMBER"/>
    <property type="match status" value="1"/>
</dbReference>
<dbReference type="InterPro" id="IPR006086">
    <property type="entry name" value="XPG-I_dom"/>
</dbReference>
<sequence>QRVALSAENRTLKELAVSELKTEDVEGDRKVHLFKVGIDASLWMHSVCAVFQINHAGAGKSPELQTLFFRLWTLLKLPLHAVFIFDGLQHLPDKGRNIRSSHHWLTRDFQCMLESFGFPWTEAPSEAEAELAAMNVHGIIDAVITEDSDILIFGAPCIIQTVKNDKDYLNVQVFTEDGLEHGCSLTRGDRLLIALLVGGDYDRGVPGCGIEIAHKVALHSKIGSMMLDAFLSMTPDEFSERAKELIEDLHTLLSTDPYNFLEHRYKAVADSIPHGFPQHAVVSKYVRALTSFSAAGNATVALPSDVSFYQPDLASLTDFCRQHLGWEDDTIIEKMYGGIWEGTYLRTLCKVSSTVFVGSC</sequence>
<dbReference type="AlphaFoldDB" id="A0A0C9Z6A4"/>
<gene>
    <name evidence="2" type="ORF">CY34DRAFT_100436</name>
</gene>
<evidence type="ECO:0000313" key="2">
    <source>
        <dbReference type="EMBL" id="KIK32990.1"/>
    </source>
</evidence>
<dbReference type="SUPFAM" id="SSF47807">
    <property type="entry name" value="5' to 3' exonuclease, C-terminal subdomain"/>
    <property type="match status" value="1"/>
</dbReference>
<dbReference type="InterPro" id="IPR029060">
    <property type="entry name" value="PIN-like_dom_sf"/>
</dbReference>
<keyword evidence="3" id="KW-1185">Reference proteome</keyword>
<feature type="non-terminal residue" evidence="2">
    <location>
        <position position="1"/>
    </location>
</feature>
<dbReference type="PANTHER" id="PTHR11081:SF75">
    <property type="entry name" value="ENDONUCLEASE, PUTATIVE (AFU_ORTHOLOGUE AFUA_3G13260)-RELATED"/>
    <property type="match status" value="1"/>
</dbReference>
<protein>
    <recommendedName>
        <fullName evidence="1">XPG-I domain-containing protein</fullName>
    </recommendedName>
</protein>
<dbReference type="PRINTS" id="PR00853">
    <property type="entry name" value="XPGRADSUPER"/>
</dbReference>
<dbReference type="OrthoDB" id="2678758at2759"/>
<dbReference type="STRING" id="930992.A0A0C9Z6A4"/>
<dbReference type="CDD" id="cd09870">
    <property type="entry name" value="PIN_YEN1"/>
    <property type="match status" value="1"/>
</dbReference>
<dbReference type="InterPro" id="IPR006084">
    <property type="entry name" value="XPG/Rad2"/>
</dbReference>
<accession>A0A0C9Z6A4</accession>
<dbReference type="Gene3D" id="3.40.50.1010">
    <property type="entry name" value="5'-nuclease"/>
    <property type="match status" value="2"/>
</dbReference>
<evidence type="ECO:0000259" key="1">
    <source>
        <dbReference type="SMART" id="SM00484"/>
    </source>
</evidence>